<feature type="region of interest" description="Disordered" evidence="4">
    <location>
        <begin position="1"/>
        <end position="88"/>
    </location>
</feature>
<dbReference type="InterPro" id="IPR029028">
    <property type="entry name" value="Alpha/beta_knot_MTases"/>
</dbReference>
<evidence type="ECO:0000256" key="4">
    <source>
        <dbReference type="SAM" id="MobiDB-lite"/>
    </source>
</evidence>
<dbReference type="PANTHER" id="PTHR46429:SF1">
    <property type="entry name" value="23S RRNA (GUANOSINE-2'-O-)-METHYLTRANSFERASE RLMB"/>
    <property type="match status" value="1"/>
</dbReference>
<gene>
    <name evidence="6" type="ORF">B1sIIB91_05300</name>
</gene>
<protein>
    <submittedName>
        <fullName evidence="6">23S rRNA (Guanosine2251-2'-O)-methyltransferase</fullName>
    </submittedName>
</protein>
<dbReference type="Pfam" id="PF08032">
    <property type="entry name" value="SpoU_sub_bind"/>
    <property type="match status" value="1"/>
</dbReference>
<dbReference type="GO" id="GO:0003723">
    <property type="term" value="F:RNA binding"/>
    <property type="evidence" value="ECO:0007669"/>
    <property type="project" value="InterPro"/>
</dbReference>
<dbReference type="GO" id="GO:0005829">
    <property type="term" value="C:cytosol"/>
    <property type="evidence" value="ECO:0007669"/>
    <property type="project" value="TreeGrafter"/>
</dbReference>
<dbReference type="GO" id="GO:0032259">
    <property type="term" value="P:methylation"/>
    <property type="evidence" value="ECO:0007669"/>
    <property type="project" value="UniProtKB-KW"/>
</dbReference>
<evidence type="ECO:0000313" key="7">
    <source>
        <dbReference type="Proteomes" id="UP000217210"/>
    </source>
</evidence>
<dbReference type="KEGG" id="nab:B1sIIB91_05300"/>
<feature type="compositionally biased region" description="Basic residues" evidence="4">
    <location>
        <begin position="1"/>
        <end position="10"/>
    </location>
</feature>
<dbReference type="FunFam" id="3.40.1280.10:FF:000008">
    <property type="entry name" value="Group 3 RNA methyltransferase TrmH"/>
    <property type="match status" value="1"/>
</dbReference>
<dbReference type="Gene3D" id="3.40.1280.10">
    <property type="match status" value="1"/>
</dbReference>
<sequence length="331" mass="36434">MKPGKARKDRPKGPKSFSRSGSKRVERSAVARPEKRDNRIKDKRDDRRSEKRDDRKGFKKPVRVNDRELKRDDRRPERSEKRFDRKQFSQDAVAGKNSVVEALRAKVPAKELIVAMKVEIDEKISEAIRLAKNSDLPIKEMPRRALEDLTGSANHQGIALVIKPFNYTEFSKLLANAKKPMMLIGLDGITDPHNLGAVVRSAAAFNADGVVIPERRNAAMTGSAWKASAGAAARMPISQVTNLVRSIEDAKKAGCFVVGLDAEADTSLAKMNLASESIFIIVGSEGKGLSRLVREKCDLVVSIPMQSSVESLNASVATAIVMYQVAAERSK</sequence>
<dbReference type="OrthoDB" id="9785673at2"/>
<dbReference type="Proteomes" id="UP000217210">
    <property type="component" value="Chromosome"/>
</dbReference>
<dbReference type="GO" id="GO:0006396">
    <property type="term" value="P:RNA processing"/>
    <property type="evidence" value="ECO:0007669"/>
    <property type="project" value="InterPro"/>
</dbReference>
<dbReference type="GO" id="GO:0008173">
    <property type="term" value="F:RNA methyltransferase activity"/>
    <property type="evidence" value="ECO:0007669"/>
    <property type="project" value="InterPro"/>
</dbReference>
<keyword evidence="3 6" id="KW-0808">Transferase</keyword>
<evidence type="ECO:0000256" key="2">
    <source>
        <dbReference type="ARBA" id="ARBA00022603"/>
    </source>
</evidence>
<dbReference type="Pfam" id="PF00588">
    <property type="entry name" value="SpoU_methylase"/>
    <property type="match status" value="1"/>
</dbReference>
<evidence type="ECO:0000256" key="1">
    <source>
        <dbReference type="ARBA" id="ARBA00007228"/>
    </source>
</evidence>
<keyword evidence="7" id="KW-1185">Reference proteome</keyword>
<dbReference type="PANTHER" id="PTHR46429">
    <property type="entry name" value="23S RRNA (GUANOSINE-2'-O-)-METHYLTRANSFERASE RLMB"/>
    <property type="match status" value="1"/>
</dbReference>
<proteinExistence type="inferred from homology"/>
<dbReference type="SUPFAM" id="SSF55315">
    <property type="entry name" value="L30e-like"/>
    <property type="match status" value="1"/>
</dbReference>
<dbReference type="InterPro" id="IPR004441">
    <property type="entry name" value="rRNA_MeTrfase_TrmH"/>
</dbReference>
<accession>A0A249L5I4</accession>
<dbReference type="NCBIfam" id="TIGR00186">
    <property type="entry name" value="rRNA_methyl_3"/>
    <property type="match status" value="1"/>
</dbReference>
<dbReference type="SUPFAM" id="SSF75217">
    <property type="entry name" value="alpha/beta knot"/>
    <property type="match status" value="1"/>
</dbReference>
<dbReference type="EMBL" id="CP016779">
    <property type="protein sequence ID" value="ASY24293.1"/>
    <property type="molecule type" value="Genomic_DNA"/>
</dbReference>
<reference evidence="6 7" key="1">
    <citation type="submission" date="2016-07" db="EMBL/GenBank/DDBJ databases">
        <title>High microdiversification within the ubiquitous acI lineage of Actinobacteria.</title>
        <authorList>
            <person name="Neuenschwander S.M."/>
            <person name="Salcher M."/>
            <person name="Ghai R."/>
            <person name="Pernthaler J."/>
        </authorList>
    </citation>
    <scope>NUCLEOTIDE SEQUENCE [LARGE SCALE GENOMIC DNA]</scope>
    <source>
        <strain evidence="6">MMS-IIB-91</strain>
    </source>
</reference>
<feature type="domain" description="RNA 2-O ribose methyltransferase substrate binding" evidence="5">
    <location>
        <begin position="92"/>
        <end position="168"/>
    </location>
</feature>
<evidence type="ECO:0000256" key="3">
    <source>
        <dbReference type="ARBA" id="ARBA00022679"/>
    </source>
</evidence>
<dbReference type="RefSeq" id="WP_095688549.1">
    <property type="nucleotide sequence ID" value="NZ_CP016779.1"/>
</dbReference>
<dbReference type="CDD" id="cd18103">
    <property type="entry name" value="SpoU-like_RlmB"/>
    <property type="match status" value="1"/>
</dbReference>
<dbReference type="InterPro" id="IPR013123">
    <property type="entry name" value="SpoU_subst-bd"/>
</dbReference>
<dbReference type="InterPro" id="IPR029026">
    <property type="entry name" value="tRNA_m1G_MTases_N"/>
</dbReference>
<dbReference type="Gene3D" id="3.30.1330.30">
    <property type="match status" value="1"/>
</dbReference>
<keyword evidence="2 6" id="KW-0489">Methyltransferase</keyword>
<feature type="compositionally biased region" description="Basic and acidic residues" evidence="4">
    <location>
        <begin position="63"/>
        <end position="88"/>
    </location>
</feature>
<dbReference type="InterPro" id="IPR029064">
    <property type="entry name" value="Ribosomal_eL30-like_sf"/>
</dbReference>
<dbReference type="InterPro" id="IPR001537">
    <property type="entry name" value="SpoU_MeTrfase"/>
</dbReference>
<feature type="compositionally biased region" description="Basic and acidic residues" evidence="4">
    <location>
        <begin position="23"/>
        <end position="56"/>
    </location>
</feature>
<comment type="similarity">
    <text evidence="1">Belongs to the class IV-like SAM-binding methyltransferase superfamily. RNA methyltransferase TrmH family.</text>
</comment>
<evidence type="ECO:0000259" key="5">
    <source>
        <dbReference type="SMART" id="SM00967"/>
    </source>
</evidence>
<dbReference type="AlphaFoldDB" id="A0A249L5I4"/>
<name>A0A249L5I4_9ACTN</name>
<evidence type="ECO:0000313" key="6">
    <source>
        <dbReference type="EMBL" id="ASY24293.1"/>
    </source>
</evidence>
<organism evidence="6 7">
    <name type="scientific">Candidatus Nanopelagicus abundans</name>
    <dbReference type="NCBI Taxonomy" id="1884916"/>
    <lineage>
        <taxon>Bacteria</taxon>
        <taxon>Bacillati</taxon>
        <taxon>Actinomycetota</taxon>
        <taxon>Actinomycetes</taxon>
        <taxon>Candidatus Nanopelagicales</taxon>
        <taxon>Candidatus Nanopelagicaceae</taxon>
        <taxon>Candidatus Nanopelagicus</taxon>
    </lineage>
</organism>
<dbReference type="SMART" id="SM00967">
    <property type="entry name" value="SpoU_sub_bind"/>
    <property type="match status" value="1"/>
</dbReference>